<organism evidence="2 3">
    <name type="scientific">Pristionchus mayeri</name>
    <dbReference type="NCBI Taxonomy" id="1317129"/>
    <lineage>
        <taxon>Eukaryota</taxon>
        <taxon>Metazoa</taxon>
        <taxon>Ecdysozoa</taxon>
        <taxon>Nematoda</taxon>
        <taxon>Chromadorea</taxon>
        <taxon>Rhabditida</taxon>
        <taxon>Rhabditina</taxon>
        <taxon>Diplogasteromorpha</taxon>
        <taxon>Diplogasteroidea</taxon>
        <taxon>Neodiplogasteridae</taxon>
        <taxon>Pristionchus</taxon>
    </lineage>
</organism>
<feature type="signal peptide" evidence="1">
    <location>
        <begin position="1"/>
        <end position="20"/>
    </location>
</feature>
<dbReference type="EMBL" id="BTRK01000003">
    <property type="protein sequence ID" value="GMR43091.1"/>
    <property type="molecule type" value="Genomic_DNA"/>
</dbReference>
<gene>
    <name evidence="2" type="ORF">PMAYCL1PPCAC_13286</name>
</gene>
<protein>
    <recommendedName>
        <fullName evidence="4">Secreted protein</fullName>
    </recommendedName>
</protein>
<sequence length="120" mass="13300">FPIHFLPLVLLFFSVLSVNAALQCYKGQTGSDIKKTSVLDNKKKYLPRLVTCASNQNCCLYSRSPPGTKKLGQTFDCSSQCPDFKGRVEIYQEIMQGGFVRPAYFCKSAGGGCRYDPVVN</sequence>
<keyword evidence="1" id="KW-0732">Signal</keyword>
<dbReference type="AlphaFoldDB" id="A0AAN4ZQ92"/>
<keyword evidence="3" id="KW-1185">Reference proteome</keyword>
<evidence type="ECO:0008006" key="4">
    <source>
        <dbReference type="Google" id="ProtNLM"/>
    </source>
</evidence>
<evidence type="ECO:0000256" key="1">
    <source>
        <dbReference type="SAM" id="SignalP"/>
    </source>
</evidence>
<name>A0AAN4ZQ92_9BILA</name>
<feature type="non-terminal residue" evidence="2">
    <location>
        <position position="1"/>
    </location>
</feature>
<feature type="chain" id="PRO_5043043075" description="Secreted protein" evidence="1">
    <location>
        <begin position="21"/>
        <end position="120"/>
    </location>
</feature>
<proteinExistence type="predicted"/>
<dbReference type="Proteomes" id="UP001328107">
    <property type="component" value="Unassembled WGS sequence"/>
</dbReference>
<comment type="caution">
    <text evidence="2">The sequence shown here is derived from an EMBL/GenBank/DDBJ whole genome shotgun (WGS) entry which is preliminary data.</text>
</comment>
<evidence type="ECO:0000313" key="3">
    <source>
        <dbReference type="Proteomes" id="UP001328107"/>
    </source>
</evidence>
<evidence type="ECO:0000313" key="2">
    <source>
        <dbReference type="EMBL" id="GMR43091.1"/>
    </source>
</evidence>
<accession>A0AAN4ZQ92</accession>
<reference evidence="3" key="1">
    <citation type="submission" date="2022-10" db="EMBL/GenBank/DDBJ databases">
        <title>Genome assembly of Pristionchus species.</title>
        <authorList>
            <person name="Yoshida K."/>
            <person name="Sommer R.J."/>
        </authorList>
    </citation>
    <scope>NUCLEOTIDE SEQUENCE [LARGE SCALE GENOMIC DNA]</scope>
    <source>
        <strain evidence="3">RS5460</strain>
    </source>
</reference>